<evidence type="ECO:0000256" key="5">
    <source>
        <dbReference type="ARBA" id="ARBA00022701"/>
    </source>
</evidence>
<evidence type="ECO:0000256" key="7">
    <source>
        <dbReference type="ARBA" id="ARBA00023054"/>
    </source>
</evidence>
<feature type="non-terminal residue" evidence="11">
    <location>
        <position position="1"/>
    </location>
</feature>
<proteinExistence type="inferred from homology"/>
<comment type="similarity">
    <text evidence="2">Belongs to the HAUS1 family.</text>
</comment>
<evidence type="ECO:0000256" key="4">
    <source>
        <dbReference type="ARBA" id="ARBA00022618"/>
    </source>
</evidence>
<evidence type="ECO:0000256" key="3">
    <source>
        <dbReference type="ARBA" id="ARBA00022490"/>
    </source>
</evidence>
<evidence type="ECO:0000256" key="1">
    <source>
        <dbReference type="ARBA" id="ARBA00004186"/>
    </source>
</evidence>
<dbReference type="PANTHER" id="PTHR31570:SF1">
    <property type="entry name" value="HAUS AUGMIN-LIKE COMPLEX SUBUNIT 1"/>
    <property type="match status" value="1"/>
</dbReference>
<organism evidence="11 12">
    <name type="scientific">Cryomyces antarcticus</name>
    <dbReference type="NCBI Taxonomy" id="329879"/>
    <lineage>
        <taxon>Eukaryota</taxon>
        <taxon>Fungi</taxon>
        <taxon>Dikarya</taxon>
        <taxon>Ascomycota</taxon>
        <taxon>Pezizomycotina</taxon>
        <taxon>Dothideomycetes</taxon>
        <taxon>Dothideomycetes incertae sedis</taxon>
        <taxon>Cryomyces</taxon>
    </lineage>
</organism>
<comment type="subcellular location">
    <subcellularLocation>
        <location evidence="1">Cytoplasm</location>
        <location evidence="1">Cytoskeleton</location>
        <location evidence="1">Spindle</location>
    </subcellularLocation>
</comment>
<dbReference type="PANTHER" id="PTHR31570">
    <property type="entry name" value="HAUS AUGMIN-LIKE COMPLEX SUBUNIT 1"/>
    <property type="match status" value="1"/>
</dbReference>
<evidence type="ECO:0000313" key="11">
    <source>
        <dbReference type="EMBL" id="KAK5201609.1"/>
    </source>
</evidence>
<evidence type="ECO:0000256" key="8">
    <source>
        <dbReference type="ARBA" id="ARBA00023212"/>
    </source>
</evidence>
<gene>
    <name evidence="11" type="ORF">LTR16_002090</name>
</gene>
<accession>A0ABR0LPW6</accession>
<keyword evidence="4" id="KW-0132">Cell division</keyword>
<keyword evidence="7" id="KW-0175">Coiled coil</keyword>
<keyword evidence="12" id="KW-1185">Reference proteome</keyword>
<keyword evidence="3" id="KW-0963">Cytoplasm</keyword>
<dbReference type="Proteomes" id="UP001357485">
    <property type="component" value="Unassembled WGS sequence"/>
</dbReference>
<evidence type="ECO:0000256" key="10">
    <source>
        <dbReference type="SAM" id="MobiDB-lite"/>
    </source>
</evidence>
<keyword evidence="5" id="KW-0493">Microtubule</keyword>
<name>A0ABR0LPW6_9PEZI</name>
<dbReference type="InterPro" id="IPR026243">
    <property type="entry name" value="HAUS1"/>
</dbReference>
<keyword evidence="9" id="KW-0131">Cell cycle</keyword>
<reference evidence="11 12" key="1">
    <citation type="submission" date="2023-08" db="EMBL/GenBank/DDBJ databases">
        <title>Black Yeasts Isolated from many extreme environments.</title>
        <authorList>
            <person name="Coleine C."/>
            <person name="Stajich J.E."/>
            <person name="Selbmann L."/>
        </authorList>
    </citation>
    <scope>NUCLEOTIDE SEQUENCE [LARGE SCALE GENOMIC DNA]</scope>
    <source>
        <strain evidence="11 12">CCFEE 536</strain>
    </source>
</reference>
<dbReference type="EMBL" id="JAVRRA010016559">
    <property type="protein sequence ID" value="KAK5201609.1"/>
    <property type="molecule type" value="Genomic_DNA"/>
</dbReference>
<sequence>IARALASNSNSFLLRSSDPSDSRGFFHFVHVKSRLHTTPLNLTSSRLTTSSTYAPSISALPPTQAPASPRSGMDISPDWAASALFSPSKARQQAAQAKDWAYVDGWLAAKYAPKPAPAFERNSDTLTALLALAAGNEEADERREMVERVEEEALREAREVVGAYSCGGEGDA</sequence>
<evidence type="ECO:0008006" key="13">
    <source>
        <dbReference type="Google" id="ProtNLM"/>
    </source>
</evidence>
<feature type="region of interest" description="Disordered" evidence="10">
    <location>
        <begin position="53"/>
        <end position="73"/>
    </location>
</feature>
<keyword evidence="8" id="KW-0206">Cytoskeleton</keyword>
<keyword evidence="6" id="KW-0498">Mitosis</keyword>
<evidence type="ECO:0000256" key="9">
    <source>
        <dbReference type="ARBA" id="ARBA00023306"/>
    </source>
</evidence>
<evidence type="ECO:0000313" key="12">
    <source>
        <dbReference type="Proteomes" id="UP001357485"/>
    </source>
</evidence>
<evidence type="ECO:0000256" key="2">
    <source>
        <dbReference type="ARBA" id="ARBA00005479"/>
    </source>
</evidence>
<comment type="caution">
    <text evidence="11">The sequence shown here is derived from an EMBL/GenBank/DDBJ whole genome shotgun (WGS) entry which is preliminary data.</text>
</comment>
<evidence type="ECO:0000256" key="6">
    <source>
        <dbReference type="ARBA" id="ARBA00022776"/>
    </source>
</evidence>
<protein>
    <recommendedName>
        <fullName evidence="13">SH2 domain-containing protein</fullName>
    </recommendedName>
</protein>